<sequence>MTTADKNLQHLMDCIMIDTMGLRVPNVPNAKLPRAFSQIGDGDDIATNTGWAKGSLKSESSKKGQSLRVSTVKSKSQLLVEGSNAIHYQGHNIVSSGDAVMTAYSMLDAVRQTYPLQLKDKMRPWEFMRGEGIEVTRIDIPFMLKTPAGVSVGAVVNALALAGIRSGLVTTLFPRETVYFDQHSQLQSLKAYDKAAEMTQAKHKFEFPPSENAASLQLLTKDAVRLEAVYRLKSLTRRFEGKVPLPSMLSPKVLARMLMELLEKYNLRGTLRSCLGRAELQKIRPVYRTTVALWQRGEEMTSFFGNDEGLFKRHRRIIKAEYGIDILLPHPGAIDVPMELGDVLRTENFVPVPAEIRADQSLFYARDMQAEWRNYCRQHRITSVSSIYLNPYNLDDDLPAANADKLDS</sequence>
<protein>
    <submittedName>
        <fullName evidence="2">Phage/plasmid replication protein, II/X family</fullName>
    </submittedName>
</protein>
<accession>A0ABU0XRR7</accession>
<proteinExistence type="predicted"/>
<evidence type="ECO:0000259" key="1">
    <source>
        <dbReference type="Pfam" id="PF05144"/>
    </source>
</evidence>
<comment type="caution">
    <text evidence="2">The sequence shown here is derived from an EMBL/GenBank/DDBJ whole genome shotgun (WGS) entry which is preliminary data.</text>
</comment>
<dbReference type="RefSeq" id="WP_307779011.1">
    <property type="nucleotide sequence ID" value="NZ_JAVFKP010000002.1"/>
</dbReference>
<gene>
    <name evidence="2" type="ORF">RB624_09985</name>
</gene>
<dbReference type="Proteomes" id="UP001237592">
    <property type="component" value="Unassembled WGS sequence"/>
</dbReference>
<dbReference type="NCBIfam" id="TIGR01629">
    <property type="entry name" value="rep_II_X"/>
    <property type="match status" value="1"/>
</dbReference>
<evidence type="ECO:0000313" key="3">
    <source>
        <dbReference type="Proteomes" id="UP001237592"/>
    </source>
</evidence>
<dbReference type="EMBL" id="JAVFKP010000002">
    <property type="protein sequence ID" value="MDQ4626212.1"/>
    <property type="molecule type" value="Genomic_DNA"/>
</dbReference>
<dbReference type="InterPro" id="IPR006516">
    <property type="entry name" value="G2P"/>
</dbReference>
<organism evidence="2 3">
    <name type="scientific">Janthinobacterium lividum</name>
    <dbReference type="NCBI Taxonomy" id="29581"/>
    <lineage>
        <taxon>Bacteria</taxon>
        <taxon>Pseudomonadati</taxon>
        <taxon>Pseudomonadota</taxon>
        <taxon>Betaproteobacteria</taxon>
        <taxon>Burkholderiales</taxon>
        <taxon>Oxalobacteraceae</taxon>
        <taxon>Janthinobacterium</taxon>
    </lineage>
</organism>
<dbReference type="Pfam" id="PF05144">
    <property type="entry name" value="Phage_CRI"/>
    <property type="match status" value="1"/>
</dbReference>
<feature type="domain" description="Replication-associated protein G2P N-terminal" evidence="1">
    <location>
        <begin position="16"/>
        <end position="236"/>
    </location>
</feature>
<keyword evidence="3" id="KW-1185">Reference proteome</keyword>
<evidence type="ECO:0000313" key="2">
    <source>
        <dbReference type="EMBL" id="MDQ4626212.1"/>
    </source>
</evidence>
<name>A0ABU0XRR7_9BURK</name>
<reference evidence="2 3" key="1">
    <citation type="submission" date="2023-08" db="EMBL/GenBank/DDBJ databases">
        <title>Draft genome sequence of Janthinobacterium lividum.</title>
        <authorList>
            <person name="Chun B.H."/>
            <person name="Lee Y."/>
        </authorList>
    </citation>
    <scope>NUCLEOTIDE SEQUENCE [LARGE SCALE GENOMIC DNA]</scope>
    <source>
        <strain evidence="2 3">AMJK</strain>
    </source>
</reference>
<dbReference type="InterPro" id="IPR022686">
    <property type="entry name" value="G2P_N"/>
</dbReference>